<dbReference type="PANTHER" id="PTHR31938:SF4">
    <property type="entry name" value="NUCLEAR SPECKLE SPLICING REGULATORY PROTEIN 1"/>
    <property type="match status" value="1"/>
</dbReference>
<feature type="domain" description="Nuclear speckle splicing regulatory protein 1 N-terminal" evidence="4">
    <location>
        <begin position="74"/>
        <end position="197"/>
    </location>
</feature>
<accession>A0A813R594</accession>
<dbReference type="Proteomes" id="UP000681722">
    <property type="component" value="Unassembled WGS sequence"/>
</dbReference>
<dbReference type="EMBL" id="CAJNOQ010000236">
    <property type="protein sequence ID" value="CAF0776168.1"/>
    <property type="molecule type" value="Genomic_DNA"/>
</dbReference>
<dbReference type="GO" id="GO:0000381">
    <property type="term" value="P:regulation of alternative mRNA splicing, via spliceosome"/>
    <property type="evidence" value="ECO:0007669"/>
    <property type="project" value="InterPro"/>
</dbReference>
<feature type="compositionally biased region" description="Acidic residues" evidence="3">
    <location>
        <begin position="336"/>
        <end position="345"/>
    </location>
</feature>
<dbReference type="Pfam" id="PF09745">
    <property type="entry name" value="NSRP1_N"/>
    <property type="match status" value="1"/>
</dbReference>
<evidence type="ECO:0000313" key="9">
    <source>
        <dbReference type="Proteomes" id="UP000663829"/>
    </source>
</evidence>
<organism evidence="5 9">
    <name type="scientific">Didymodactylos carnosus</name>
    <dbReference type="NCBI Taxonomy" id="1234261"/>
    <lineage>
        <taxon>Eukaryota</taxon>
        <taxon>Metazoa</taxon>
        <taxon>Spiralia</taxon>
        <taxon>Gnathifera</taxon>
        <taxon>Rotifera</taxon>
        <taxon>Eurotatoria</taxon>
        <taxon>Bdelloidea</taxon>
        <taxon>Philodinida</taxon>
        <taxon>Philodinidae</taxon>
        <taxon>Didymodactylos</taxon>
    </lineage>
</organism>
<keyword evidence="9" id="KW-1185">Reference proteome</keyword>
<dbReference type="EMBL" id="CAJOBC010000236">
    <property type="protein sequence ID" value="CAF3558726.1"/>
    <property type="molecule type" value="Genomic_DNA"/>
</dbReference>
<dbReference type="EMBL" id="CAJNOK010012903">
    <property type="protein sequence ID" value="CAF1173884.1"/>
    <property type="molecule type" value="Genomic_DNA"/>
</dbReference>
<protein>
    <recommendedName>
        <fullName evidence="4">Nuclear speckle splicing regulatory protein 1 N-terminal domain-containing protein</fullName>
    </recommendedName>
</protein>
<comment type="similarity">
    <text evidence="1">Belongs to the NSRP1 family.</text>
</comment>
<evidence type="ECO:0000313" key="5">
    <source>
        <dbReference type="EMBL" id="CAF0776168.1"/>
    </source>
</evidence>
<dbReference type="Proteomes" id="UP000677228">
    <property type="component" value="Unassembled WGS sequence"/>
</dbReference>
<dbReference type="EMBL" id="CAJOBA010034427">
    <property type="protein sequence ID" value="CAF3985116.1"/>
    <property type="molecule type" value="Genomic_DNA"/>
</dbReference>
<feature type="compositionally biased region" description="Polar residues" evidence="3">
    <location>
        <begin position="20"/>
        <end position="32"/>
    </location>
</feature>
<evidence type="ECO:0000259" key="4">
    <source>
        <dbReference type="Pfam" id="PF09745"/>
    </source>
</evidence>
<name>A0A813R594_9BILA</name>
<evidence type="ECO:0000313" key="7">
    <source>
        <dbReference type="EMBL" id="CAF3558726.1"/>
    </source>
</evidence>
<keyword evidence="2" id="KW-0175">Coiled coil</keyword>
<dbReference type="AlphaFoldDB" id="A0A813R594"/>
<evidence type="ECO:0000313" key="6">
    <source>
        <dbReference type="EMBL" id="CAF1173884.1"/>
    </source>
</evidence>
<feature type="compositionally biased region" description="Low complexity" evidence="3">
    <location>
        <begin position="50"/>
        <end position="64"/>
    </location>
</feature>
<feature type="region of interest" description="Disordered" evidence="3">
    <location>
        <begin position="318"/>
        <end position="372"/>
    </location>
</feature>
<comment type="caution">
    <text evidence="5">The sequence shown here is derived from an EMBL/GenBank/DDBJ whole genome shotgun (WGS) entry which is preliminary data.</text>
</comment>
<evidence type="ECO:0000256" key="3">
    <source>
        <dbReference type="SAM" id="MobiDB-lite"/>
    </source>
</evidence>
<dbReference type="InterPro" id="IPR018612">
    <property type="entry name" value="NSRP1_N"/>
</dbReference>
<dbReference type="InterPro" id="IPR042816">
    <property type="entry name" value="Nsrp1"/>
</dbReference>
<feature type="compositionally biased region" description="Basic and acidic residues" evidence="3">
    <location>
        <begin position="357"/>
        <end position="372"/>
    </location>
</feature>
<dbReference type="Proteomes" id="UP000682733">
    <property type="component" value="Unassembled WGS sequence"/>
</dbReference>
<evidence type="ECO:0000256" key="1">
    <source>
        <dbReference type="ARBA" id="ARBA00010126"/>
    </source>
</evidence>
<proteinExistence type="inferred from homology"/>
<dbReference type="PANTHER" id="PTHR31938">
    <property type="entry name" value="NUCLEAR SPECKLE SPLICING REGULATORY PROTEIN 1"/>
    <property type="match status" value="1"/>
</dbReference>
<gene>
    <name evidence="5" type="ORF">GPM918_LOCUS2203</name>
    <name evidence="6" type="ORF">OVA965_LOCUS22712</name>
    <name evidence="7" type="ORF">SRO942_LOCUS2203</name>
    <name evidence="8" type="ORF">TMI583_LOCUS23426</name>
</gene>
<dbReference type="OrthoDB" id="446635at2759"/>
<dbReference type="Proteomes" id="UP000663829">
    <property type="component" value="Unassembled WGS sequence"/>
</dbReference>
<feature type="region of interest" description="Disordered" evidence="3">
    <location>
        <begin position="1"/>
        <end position="67"/>
    </location>
</feature>
<sequence>MTSEDNTRPLPKNVYGLSFVSKQQRKPTTQIRPLTAAFNLDEEDDNDGNTTKQQQKPGEQKTQQNRMKLNHNVQMQIEKALEEDPNIYEYDTVYDEISSTAINESKRRQQLEERKTKERKPLYVAGIQEAAKEREKQHEYRLERKIQREREKEGDLYKDKETFITTAYRLKLAERQRDLEKEKFEEQRESLLDVQKQCNFDAFCRYQFKVQTGEIVELEESEKIKTESKSDADVISNNESTKLTLVEKARIARQLRTQKLDDDENEYVDDKSETNKTITSTDEMYSRAKEKHAKAIEREHRTNNDDEMIINDADLVHQPPTTTKLKPKKRPLGYVSDDDDLDIGEGPETTKSHNRKQMNDKENLKKTNVDGDKLLSGLPIAAEKRRIANETRLEKVKRLCEKRTIGETFLVEQQRYFEREQQRARFKDYIERGDG</sequence>
<reference evidence="5" key="1">
    <citation type="submission" date="2021-02" db="EMBL/GenBank/DDBJ databases">
        <authorList>
            <person name="Nowell W R."/>
        </authorList>
    </citation>
    <scope>NUCLEOTIDE SEQUENCE</scope>
</reference>
<evidence type="ECO:0000313" key="8">
    <source>
        <dbReference type="EMBL" id="CAF3985116.1"/>
    </source>
</evidence>
<evidence type="ECO:0000256" key="2">
    <source>
        <dbReference type="ARBA" id="ARBA00023054"/>
    </source>
</evidence>